<dbReference type="PROSITE" id="PS50005">
    <property type="entry name" value="TPR"/>
    <property type="match status" value="1"/>
</dbReference>
<reference evidence="4 5" key="1">
    <citation type="submission" date="2019-01" db="EMBL/GenBank/DDBJ databases">
        <title>Hymenobacter humicola sp. nov., isolated from soils in Antarctica.</title>
        <authorList>
            <person name="Sedlacek I."/>
            <person name="Holochova P."/>
            <person name="Kralova S."/>
            <person name="Pantucek R."/>
            <person name="Stankova E."/>
            <person name="Vrbovska V."/>
            <person name="Kristofova L."/>
            <person name="Svec P."/>
            <person name="Busse H.-J."/>
        </authorList>
    </citation>
    <scope>NUCLEOTIDE SEQUENCE [LARGE SCALE GENOMIC DNA]</scope>
    <source>
        <strain evidence="4 5">CCM 8852</strain>
    </source>
</reference>
<dbReference type="SMART" id="SM00028">
    <property type="entry name" value="TPR"/>
    <property type="match status" value="2"/>
</dbReference>
<dbReference type="OrthoDB" id="1112543at2"/>
<feature type="repeat" description="TPR" evidence="1">
    <location>
        <begin position="207"/>
        <end position="240"/>
    </location>
</feature>
<dbReference type="SUPFAM" id="SSF48452">
    <property type="entry name" value="TPR-like"/>
    <property type="match status" value="1"/>
</dbReference>
<sequence length="388" mass="42817">MNRSLLLLLFLLLSGSLLARRPACAQAATSRPTAPAPDSLALKAAATAAANARTAALATQTRALRQARQLELDRRYESAWQLLQELDSANTVPAVVLQKANLALTYYTATEGLTRFAFRNLRLTDPAPDSLRVLSQDTVRHNFAVRRVLERLYRQYPDNYRLARALGDYFYAVQQCDCAEQRLGEDEVFRRTIAAYQEAHAHGQGDYVSYFALGYAYQRLGRFPESLGPFERSLELRPNNPTVHLNLAFVLLELRDLEKARYHARSAQFLFPDAHHKEDAGFLMKEIEERIQQLSTPQAAPPTEEAVAEVPEKPAATPAKPATVKPATVKPGPIKPVAAKTPAAAKKPAETSTTTAPKKPAAKKPLIPKTSEPTPSSVKKTATPQKTE</sequence>
<feature type="compositionally biased region" description="Low complexity" evidence="2">
    <location>
        <begin position="301"/>
        <end position="370"/>
    </location>
</feature>
<dbReference type="PROSITE" id="PS50293">
    <property type="entry name" value="TPR_REGION"/>
    <property type="match status" value="1"/>
</dbReference>
<dbReference type="InterPro" id="IPR011990">
    <property type="entry name" value="TPR-like_helical_dom_sf"/>
</dbReference>
<dbReference type="AlphaFoldDB" id="A0A418R6R1"/>
<evidence type="ECO:0000313" key="5">
    <source>
        <dbReference type="Proteomes" id="UP000284250"/>
    </source>
</evidence>
<dbReference type="Gene3D" id="1.25.40.10">
    <property type="entry name" value="Tetratricopeptide repeat domain"/>
    <property type="match status" value="1"/>
</dbReference>
<evidence type="ECO:0000256" key="2">
    <source>
        <dbReference type="SAM" id="MobiDB-lite"/>
    </source>
</evidence>
<dbReference type="InterPro" id="IPR019734">
    <property type="entry name" value="TPR_rpt"/>
</dbReference>
<proteinExistence type="predicted"/>
<feature type="region of interest" description="Disordered" evidence="2">
    <location>
        <begin position="292"/>
        <end position="388"/>
    </location>
</feature>
<evidence type="ECO:0000256" key="3">
    <source>
        <dbReference type="SAM" id="SignalP"/>
    </source>
</evidence>
<feature type="chain" id="PRO_5019103393" evidence="3">
    <location>
        <begin position="20"/>
        <end position="388"/>
    </location>
</feature>
<evidence type="ECO:0000313" key="4">
    <source>
        <dbReference type="EMBL" id="RIY13005.1"/>
    </source>
</evidence>
<keyword evidence="5" id="KW-1185">Reference proteome</keyword>
<feature type="compositionally biased region" description="Polar residues" evidence="2">
    <location>
        <begin position="371"/>
        <end position="388"/>
    </location>
</feature>
<comment type="caution">
    <text evidence="4">The sequence shown here is derived from an EMBL/GenBank/DDBJ whole genome shotgun (WGS) entry which is preliminary data.</text>
</comment>
<evidence type="ECO:0000256" key="1">
    <source>
        <dbReference type="PROSITE-ProRule" id="PRU00339"/>
    </source>
</evidence>
<name>A0A418R6R1_9BACT</name>
<dbReference type="RefSeq" id="WP_119654602.1">
    <property type="nucleotide sequence ID" value="NZ_JBHUOI010000028.1"/>
</dbReference>
<dbReference type="EMBL" id="QYCN01000004">
    <property type="protein sequence ID" value="RIY13005.1"/>
    <property type="molecule type" value="Genomic_DNA"/>
</dbReference>
<keyword evidence="3" id="KW-0732">Signal</keyword>
<dbReference type="Pfam" id="PF13431">
    <property type="entry name" value="TPR_17"/>
    <property type="match status" value="1"/>
</dbReference>
<keyword evidence="1" id="KW-0802">TPR repeat</keyword>
<dbReference type="Proteomes" id="UP000284250">
    <property type="component" value="Unassembled WGS sequence"/>
</dbReference>
<accession>A0A418R6R1</accession>
<feature type="signal peptide" evidence="3">
    <location>
        <begin position="1"/>
        <end position="19"/>
    </location>
</feature>
<organism evidence="4 5">
    <name type="scientific">Hymenobacter rubripertinctus</name>
    <dbReference type="NCBI Taxonomy" id="2029981"/>
    <lineage>
        <taxon>Bacteria</taxon>
        <taxon>Pseudomonadati</taxon>
        <taxon>Bacteroidota</taxon>
        <taxon>Cytophagia</taxon>
        <taxon>Cytophagales</taxon>
        <taxon>Hymenobacteraceae</taxon>
        <taxon>Hymenobacter</taxon>
    </lineage>
</organism>
<gene>
    <name evidence="4" type="ORF">D0T11_04560</name>
</gene>
<protein>
    <submittedName>
        <fullName evidence="4">Uncharacterized protein</fullName>
    </submittedName>
</protein>